<dbReference type="InterPro" id="IPR017740">
    <property type="entry name" value="TssA-like"/>
</dbReference>
<organism evidence="2 3">
    <name type="scientific">Arboricoccus pini</name>
    <dbReference type="NCBI Taxonomy" id="1963835"/>
    <lineage>
        <taxon>Bacteria</taxon>
        <taxon>Pseudomonadati</taxon>
        <taxon>Pseudomonadota</taxon>
        <taxon>Alphaproteobacteria</taxon>
        <taxon>Geminicoccales</taxon>
        <taxon>Geminicoccaceae</taxon>
        <taxon>Arboricoccus</taxon>
    </lineage>
</organism>
<dbReference type="PANTHER" id="PTHR37951">
    <property type="entry name" value="CYTOPLASMIC PROTEIN-RELATED"/>
    <property type="match status" value="1"/>
</dbReference>
<proteinExistence type="predicted"/>
<dbReference type="PANTHER" id="PTHR37951:SF1">
    <property type="entry name" value="TYPE VI SECRETION SYSTEM COMPONENT TSSA1"/>
    <property type="match status" value="1"/>
</dbReference>
<dbReference type="InterPro" id="IPR010657">
    <property type="entry name" value="ImpA_N"/>
</dbReference>
<feature type="domain" description="ImpA N-terminal" evidence="1">
    <location>
        <begin position="10"/>
        <end position="133"/>
    </location>
</feature>
<gene>
    <name evidence="2" type="ORF">SAMN07250955_11237</name>
</gene>
<dbReference type="RefSeq" id="WP_088562375.1">
    <property type="nucleotide sequence ID" value="NZ_FYEH01000012.1"/>
</dbReference>
<reference evidence="2 3" key="1">
    <citation type="submission" date="2017-06" db="EMBL/GenBank/DDBJ databases">
        <authorList>
            <person name="Kim H.J."/>
            <person name="Triplett B.A."/>
        </authorList>
    </citation>
    <scope>NUCLEOTIDE SEQUENCE [LARGE SCALE GENOMIC DNA]</scope>
    <source>
        <strain evidence="2 3">B29T1</strain>
    </source>
</reference>
<protein>
    <submittedName>
        <fullName evidence="2">Type VI secretion system protein ImpA</fullName>
    </submittedName>
</protein>
<name>A0A212RQR6_9PROT</name>
<accession>A0A212RQR6</accession>
<dbReference type="NCBIfam" id="TIGR03363">
    <property type="entry name" value="VI_chp_8"/>
    <property type="match status" value="1"/>
</dbReference>
<evidence type="ECO:0000313" key="3">
    <source>
        <dbReference type="Proteomes" id="UP000197065"/>
    </source>
</evidence>
<keyword evidence="3" id="KW-1185">Reference proteome</keyword>
<dbReference type="Proteomes" id="UP000197065">
    <property type="component" value="Unassembled WGS sequence"/>
</dbReference>
<evidence type="ECO:0000259" key="1">
    <source>
        <dbReference type="Pfam" id="PF06812"/>
    </source>
</evidence>
<dbReference type="Pfam" id="PF06812">
    <property type="entry name" value="ImpA_N"/>
    <property type="match status" value="1"/>
</dbReference>
<evidence type="ECO:0000313" key="2">
    <source>
        <dbReference type="EMBL" id="SNB74759.1"/>
    </source>
</evidence>
<dbReference type="EMBL" id="FYEH01000012">
    <property type="protein sequence ID" value="SNB74759.1"/>
    <property type="molecule type" value="Genomic_DNA"/>
</dbReference>
<dbReference type="OrthoDB" id="9771118at2"/>
<sequence>MIILDVAAFLAPISQQEPCGQALDYDLDFLDFDMAIRGKPAQHLGESLIPAEAPDWATVVKAGTALGRRTKDLRIVVALASAALVEGGFPGLREALAIIAGYVEVDWQELHPRPDPEDGDDETVRISALTNLCDPEGLIARLRQRPLAASERYGAHPFLAWQEAQRDILEGKEQAGPDLAILEQALRDSDPHLLKASHQALTESLQILARIDKAQRQHLGVAQAVDLNPLRMTIEQIGATLEPFIPGETAETPSSRIAEAPADIPSTSHGEIRGRDDVVLMLDRISTWYRLHEPASPVPTLLERAKRLVSKDFLSLLMEIAPDGAGQFRALAGMSAEQGQS</sequence>
<dbReference type="AlphaFoldDB" id="A0A212RQR6"/>